<accession>A0A1C1A8R3</accession>
<keyword evidence="3" id="KW-1185">Reference proteome</keyword>
<dbReference type="Pfam" id="PF13625">
    <property type="entry name" value="Helicase_C_3"/>
    <property type="match status" value="1"/>
</dbReference>
<protein>
    <recommendedName>
        <fullName evidence="1">Helicase XPB/Ssl2 N-terminal domain-containing protein</fullName>
    </recommendedName>
</protein>
<dbReference type="OrthoDB" id="2987331at2"/>
<dbReference type="RefSeq" id="WP_065850250.1">
    <property type="nucleotide sequence ID" value="NZ_LYPC01000002.1"/>
</dbReference>
<reference evidence="3" key="1">
    <citation type="submission" date="2016-05" db="EMBL/GenBank/DDBJ databases">
        <title>Paenibacillus oryzae. sp. nov., isolated from the rice root.</title>
        <authorList>
            <person name="Zhang J."/>
            <person name="Zhang X."/>
        </authorList>
    </citation>
    <scope>NUCLEOTIDE SEQUENCE [LARGE SCALE GENOMIC DNA]</scope>
    <source>
        <strain evidence="3">KCTC13222</strain>
    </source>
</reference>
<organism evidence="2 3">
    <name type="scientific">Paenibacillus pectinilyticus</name>
    <dbReference type="NCBI Taxonomy" id="512399"/>
    <lineage>
        <taxon>Bacteria</taxon>
        <taxon>Bacillati</taxon>
        <taxon>Bacillota</taxon>
        <taxon>Bacilli</taxon>
        <taxon>Bacillales</taxon>
        <taxon>Paenibacillaceae</taxon>
        <taxon>Paenibacillus</taxon>
    </lineage>
</organism>
<name>A0A1C1A8R3_9BACL</name>
<comment type="caution">
    <text evidence="2">The sequence shown here is derived from an EMBL/GenBank/DDBJ whole genome shotgun (WGS) entry which is preliminary data.</text>
</comment>
<dbReference type="Proteomes" id="UP000093309">
    <property type="component" value="Unassembled WGS sequence"/>
</dbReference>
<proteinExistence type="predicted"/>
<dbReference type="EMBL" id="LYPC01000002">
    <property type="protein sequence ID" value="OCT16992.1"/>
    <property type="molecule type" value="Genomic_DNA"/>
</dbReference>
<dbReference type="InterPro" id="IPR032830">
    <property type="entry name" value="XPB/Ssl2_N"/>
</dbReference>
<sequence length="691" mass="79076">MKYEQIDRKMPPAMKERIIGQAWCSSLRTQGDRLADVLTSPSHLSILNEKLSSDERRTLRLILSTFGCLSFTGERLEKEAAQHMAGAQVSLGLMGLRQYGIIVAFRKAWGEQLFVLPEDAFAGWQSLLLPSFSTPIENTDRDCEFDVLAVGDVGEDSRLNEEEVVNPRGLAQQLFHFMVACSRQSSLSLTNKGTLHKKQLLKLTEHVSLPKRILTMAGLTYAFTDVYDEPSALIIEMAIQMGFLLKNEAGDALIIDEDAFQAWLTGSYDRQQAQLYQIWRQALIPAPVWLEHGIALMEQAEAADGQWFELDKLVQVIQACCSTVLGGQRGMDNTVDTALRPAFISAWVQPLSVFRFLEVGKDEHEHVWLRWLISPRQQNTCETAVSLYAHQTPSLYVQPDYELLLPPDASLFTEWEVAAFADIQHSDLVRTYRLTKESFQRALDHGLQSAEVIQMLQRNAYYEVPAGLIISLQQWEEQKDKLYLEEVTLLRCQSADIADALLRNEKCRPFLGERIGEANFIVSRDVLKLLTKCLESMGFHPNRSITKKLVLNVEEAPSLTEPTRGLCYSRDTIQLYDIDPHLPQRDDLYPDMLSIPTSWTKEFRDYHASTRKDIIRKAIEWRSVLQLRKEGRDCFIIPRMLREDRTGWLLEGWEEHRDISWQGDEWNEMKLILPGINDAGVREKEETLGEL</sequence>
<gene>
    <name evidence="2" type="ORF">A8709_23640</name>
</gene>
<feature type="domain" description="Helicase XPB/Ssl2 N-terminal" evidence="1">
    <location>
        <begin position="395"/>
        <end position="515"/>
    </location>
</feature>
<evidence type="ECO:0000259" key="1">
    <source>
        <dbReference type="Pfam" id="PF13625"/>
    </source>
</evidence>
<dbReference type="AlphaFoldDB" id="A0A1C1A8R3"/>
<dbReference type="STRING" id="512399.A8709_23640"/>
<evidence type="ECO:0000313" key="3">
    <source>
        <dbReference type="Proteomes" id="UP000093309"/>
    </source>
</evidence>
<evidence type="ECO:0000313" key="2">
    <source>
        <dbReference type="EMBL" id="OCT16992.1"/>
    </source>
</evidence>